<dbReference type="Proteomes" id="UP001084197">
    <property type="component" value="Unassembled WGS sequence"/>
</dbReference>
<evidence type="ECO:0000259" key="1">
    <source>
        <dbReference type="Pfam" id="PF04296"/>
    </source>
</evidence>
<feature type="domain" description="YlxR" evidence="1">
    <location>
        <begin position="11"/>
        <end position="85"/>
    </location>
</feature>
<dbReference type="AlphaFoldDB" id="A0A9J6RB96"/>
<keyword evidence="3" id="KW-1185">Reference proteome</keyword>
<dbReference type="EMBL" id="JAPRAT010000007">
    <property type="protein sequence ID" value="MCZ0702603.1"/>
    <property type="molecule type" value="Genomic_DNA"/>
</dbReference>
<protein>
    <submittedName>
        <fullName evidence="2">YlxR family protein</fullName>
    </submittedName>
</protein>
<sequence>MPKKNKKIPLRKCIVTQEMQPKQSLVRVVRNKDGEIFVDPSGKKSGRGAYISKDISVVEQAEKTNAIERHFQTKLDENIYYQLKQVIEGKDIE</sequence>
<dbReference type="NCBIfam" id="NF047356">
    <property type="entry name" value="RNA_bind_RnpM"/>
    <property type="match status" value="1"/>
</dbReference>
<dbReference type="InterPro" id="IPR037465">
    <property type="entry name" value="YlxR"/>
</dbReference>
<name>A0A9J6RB96_9BACI</name>
<dbReference type="RefSeq" id="WP_268779373.1">
    <property type="nucleotide sequence ID" value="NZ_JAPRAT010000007.1"/>
</dbReference>
<comment type="caution">
    <text evidence="2">The sequence shown here is derived from an EMBL/GenBank/DDBJ whole genome shotgun (WGS) entry which is preliminary data.</text>
</comment>
<gene>
    <name evidence="2" type="ORF">OWO01_05180</name>
</gene>
<dbReference type="InterPro" id="IPR035931">
    <property type="entry name" value="YlxR-like_sf"/>
</dbReference>
<organism evidence="2 3">
    <name type="scientific">Natronobacillus azotifigens</name>
    <dbReference type="NCBI Taxonomy" id="472978"/>
    <lineage>
        <taxon>Bacteria</taxon>
        <taxon>Bacillati</taxon>
        <taxon>Bacillota</taxon>
        <taxon>Bacilli</taxon>
        <taxon>Bacillales</taxon>
        <taxon>Bacillaceae</taxon>
        <taxon>Natronobacillus</taxon>
    </lineage>
</organism>
<dbReference type="Pfam" id="PF04296">
    <property type="entry name" value="YlxR"/>
    <property type="match status" value="1"/>
</dbReference>
<evidence type="ECO:0000313" key="2">
    <source>
        <dbReference type="EMBL" id="MCZ0702603.1"/>
    </source>
</evidence>
<dbReference type="CDD" id="cd00279">
    <property type="entry name" value="YlxR"/>
    <property type="match status" value="1"/>
</dbReference>
<dbReference type="InterPro" id="IPR007393">
    <property type="entry name" value="YlxR_dom"/>
</dbReference>
<reference evidence="2" key="1">
    <citation type="submission" date="2022-11" db="EMBL/GenBank/DDBJ databases">
        <title>WGS of Natronobacillus azotifigens 24KS-1, an anaerobic diazotrophic haloalkaliphile from soda-rich habitats.</title>
        <authorList>
            <person name="Sorokin D.Y."/>
            <person name="Merkel A.Y."/>
        </authorList>
    </citation>
    <scope>NUCLEOTIDE SEQUENCE</scope>
    <source>
        <strain evidence="2">24KS-1</strain>
    </source>
</reference>
<accession>A0A9J6RB96</accession>
<proteinExistence type="predicted"/>
<dbReference type="SUPFAM" id="SSF64376">
    <property type="entry name" value="YlxR-like"/>
    <property type="match status" value="1"/>
</dbReference>
<evidence type="ECO:0000313" key="3">
    <source>
        <dbReference type="Proteomes" id="UP001084197"/>
    </source>
</evidence>
<dbReference type="PANTHER" id="PTHR34215">
    <property type="entry name" value="BLL0784 PROTEIN"/>
    <property type="match status" value="1"/>
</dbReference>
<dbReference type="PANTHER" id="PTHR34215:SF1">
    <property type="entry name" value="YLXR DOMAIN-CONTAINING PROTEIN"/>
    <property type="match status" value="1"/>
</dbReference>
<dbReference type="Gene3D" id="3.30.1230.10">
    <property type="entry name" value="YlxR-like"/>
    <property type="match status" value="1"/>
</dbReference>